<protein>
    <recommendedName>
        <fullName evidence="3">Methionyl-tRNA formyltransferase</fullName>
        <ecNumber evidence="2">2.1.2.9</ecNumber>
    </recommendedName>
</protein>
<reference evidence="8 9" key="1">
    <citation type="submission" date="2018-01" db="EMBL/GenBank/DDBJ databases">
        <title>Metagenomic assembled genomes from two thermal pools in the Uzon Caldera, Kamchatka, Russia.</title>
        <authorList>
            <person name="Wilkins L."/>
            <person name="Ettinger C."/>
        </authorList>
    </citation>
    <scope>NUCLEOTIDE SEQUENCE [LARGE SCALE GENOMIC DNA]</scope>
    <source>
        <strain evidence="8">ZAV-05</strain>
    </source>
</reference>
<dbReference type="SUPFAM" id="SSF53328">
    <property type="entry name" value="Formyltransferase"/>
    <property type="match status" value="1"/>
</dbReference>
<keyword evidence="5" id="KW-0472">Membrane</keyword>
<keyword evidence="5" id="KW-0812">Transmembrane</keyword>
<feature type="transmembrane region" description="Helical" evidence="5">
    <location>
        <begin position="6"/>
        <end position="27"/>
    </location>
</feature>
<feature type="transmembrane region" description="Helical" evidence="5">
    <location>
        <begin position="34"/>
        <end position="55"/>
    </location>
</feature>
<dbReference type="SUPFAM" id="SSF50486">
    <property type="entry name" value="FMT C-terminal domain-like"/>
    <property type="match status" value="1"/>
</dbReference>
<dbReference type="Gene3D" id="3.10.25.10">
    <property type="entry name" value="Formyl transferase, C-terminal domain"/>
    <property type="match status" value="1"/>
</dbReference>
<keyword evidence="8" id="KW-0808">Transferase</keyword>
<comment type="function">
    <text evidence="1">Attaches a formyl group to the free amino group of methionyl-tRNA(fMet). The formyl group appears to play a dual role in the initiator identity of N-formylmethionyl-tRNA by promoting its recognition by IF2 and preventing the misappropriation of this tRNA by the elongation apparatus.</text>
</comment>
<name>A0A2J6WN47_9BACT</name>
<evidence type="ECO:0000256" key="4">
    <source>
        <dbReference type="ARBA" id="ARBA00048558"/>
    </source>
</evidence>
<dbReference type="Pfam" id="PF00551">
    <property type="entry name" value="Formyl_trans_N"/>
    <property type="match status" value="1"/>
</dbReference>
<evidence type="ECO:0000256" key="3">
    <source>
        <dbReference type="ARBA" id="ARBA00016014"/>
    </source>
</evidence>
<accession>A0A2J6WN47</accession>
<comment type="caution">
    <text evidence="8">The sequence shown here is derived from an EMBL/GenBank/DDBJ whole genome shotgun (WGS) entry which is preliminary data.</text>
</comment>
<sequence length="350" mass="40431">MDMVFIYIILEDLWLILLMLWQVILLLPQALLDLVALAFLGVVPGGALGVSRHAIFSSVIFLEYLLPILYDEQLFDIPIYTYKSELHRKNRSFDLKNYKSFFNIVELSFGKFSELKNSIRLSDNTTAIFLDWNKEFLDETANFFSVYVQPALLPMYRGYGAITEQFLRGVSVSGITFYLPSDITDAGDILYQKEIRIDFEDYPEDFIRKVCGEVLSTIKTIDLSKCKRFSQRQELSFSLGRIRKRDAIIDFRTDALSVYNHIRGFSRPFFGAFCYYEGERIVIWRGKPERWQGVYGEPGEILKITDDGTEVACGNGTVILTEMENSVDIKKSFVFNKYANVFETLEIKIS</sequence>
<dbReference type="InterPro" id="IPR037022">
    <property type="entry name" value="Formyl_trans_C_sf"/>
</dbReference>
<dbReference type="Pfam" id="PF02911">
    <property type="entry name" value="Formyl_trans_C"/>
    <property type="match status" value="1"/>
</dbReference>
<evidence type="ECO:0000259" key="6">
    <source>
        <dbReference type="Pfam" id="PF00551"/>
    </source>
</evidence>
<proteinExistence type="predicted"/>
<evidence type="ECO:0000313" key="8">
    <source>
        <dbReference type="EMBL" id="PMP71823.1"/>
    </source>
</evidence>
<gene>
    <name evidence="8" type="ORF">C0187_03110</name>
</gene>
<evidence type="ECO:0000313" key="9">
    <source>
        <dbReference type="Proteomes" id="UP000242881"/>
    </source>
</evidence>
<feature type="domain" description="Formyl transferase N-terminal" evidence="6">
    <location>
        <begin position="146"/>
        <end position="210"/>
    </location>
</feature>
<comment type="catalytic activity">
    <reaction evidence="4">
        <text>L-methionyl-tRNA(fMet) + (6R)-10-formyltetrahydrofolate = N-formyl-L-methionyl-tRNA(fMet) + (6S)-5,6,7,8-tetrahydrofolate + H(+)</text>
        <dbReference type="Rhea" id="RHEA:24380"/>
        <dbReference type="Rhea" id="RHEA-COMP:9952"/>
        <dbReference type="Rhea" id="RHEA-COMP:9953"/>
        <dbReference type="ChEBI" id="CHEBI:15378"/>
        <dbReference type="ChEBI" id="CHEBI:57453"/>
        <dbReference type="ChEBI" id="CHEBI:78530"/>
        <dbReference type="ChEBI" id="CHEBI:78844"/>
        <dbReference type="ChEBI" id="CHEBI:195366"/>
        <dbReference type="EC" id="2.1.2.9"/>
    </reaction>
</comment>
<evidence type="ECO:0000256" key="5">
    <source>
        <dbReference type="SAM" id="Phobius"/>
    </source>
</evidence>
<dbReference type="InterPro" id="IPR036477">
    <property type="entry name" value="Formyl_transf_N_sf"/>
</dbReference>
<feature type="domain" description="Formyl transferase C-terminal" evidence="7">
    <location>
        <begin position="241"/>
        <end position="324"/>
    </location>
</feature>
<organism evidence="8 9">
    <name type="scientific">Calditerrivibrio nitroreducens</name>
    <dbReference type="NCBI Taxonomy" id="477976"/>
    <lineage>
        <taxon>Bacteria</taxon>
        <taxon>Pseudomonadati</taxon>
        <taxon>Deferribacterota</taxon>
        <taxon>Deferribacteres</taxon>
        <taxon>Deferribacterales</taxon>
        <taxon>Calditerrivibrionaceae</taxon>
    </lineage>
</organism>
<evidence type="ECO:0000256" key="2">
    <source>
        <dbReference type="ARBA" id="ARBA00012261"/>
    </source>
</evidence>
<dbReference type="InterPro" id="IPR005793">
    <property type="entry name" value="Formyl_trans_C"/>
</dbReference>
<evidence type="ECO:0000256" key="1">
    <source>
        <dbReference type="ARBA" id="ARBA00002606"/>
    </source>
</evidence>
<keyword evidence="5" id="KW-1133">Transmembrane helix</keyword>
<dbReference type="EMBL" id="PNIN01000034">
    <property type="protein sequence ID" value="PMP71823.1"/>
    <property type="molecule type" value="Genomic_DNA"/>
</dbReference>
<dbReference type="GO" id="GO:0004479">
    <property type="term" value="F:methionyl-tRNA formyltransferase activity"/>
    <property type="evidence" value="ECO:0007669"/>
    <property type="project" value="UniProtKB-EC"/>
</dbReference>
<dbReference type="Proteomes" id="UP000242881">
    <property type="component" value="Unassembled WGS sequence"/>
</dbReference>
<dbReference type="InterPro" id="IPR011034">
    <property type="entry name" value="Formyl_transferase-like_C_sf"/>
</dbReference>
<dbReference type="EC" id="2.1.2.9" evidence="2"/>
<dbReference type="AlphaFoldDB" id="A0A2J6WN47"/>
<evidence type="ECO:0000259" key="7">
    <source>
        <dbReference type="Pfam" id="PF02911"/>
    </source>
</evidence>
<dbReference type="Gene3D" id="3.40.50.170">
    <property type="entry name" value="Formyl transferase, N-terminal domain"/>
    <property type="match status" value="1"/>
</dbReference>
<dbReference type="InterPro" id="IPR002376">
    <property type="entry name" value="Formyl_transf_N"/>
</dbReference>